<reference evidence="1 2" key="1">
    <citation type="submission" date="2024-01" db="EMBL/GenBank/DDBJ databases">
        <title>Genome assemblies of Stephania.</title>
        <authorList>
            <person name="Yang L."/>
        </authorList>
    </citation>
    <scope>NUCLEOTIDE SEQUENCE [LARGE SCALE GENOMIC DNA]</scope>
    <source>
        <strain evidence="1">YNDBR</strain>
        <tissue evidence="1">Leaf</tissue>
    </source>
</reference>
<name>A0AAP0JKV9_9MAGN</name>
<keyword evidence="2" id="KW-1185">Reference proteome</keyword>
<dbReference type="Proteomes" id="UP001420932">
    <property type="component" value="Unassembled WGS sequence"/>
</dbReference>
<evidence type="ECO:0000313" key="2">
    <source>
        <dbReference type="Proteomes" id="UP001420932"/>
    </source>
</evidence>
<organism evidence="1 2">
    <name type="scientific">Stephania yunnanensis</name>
    <dbReference type="NCBI Taxonomy" id="152371"/>
    <lineage>
        <taxon>Eukaryota</taxon>
        <taxon>Viridiplantae</taxon>
        <taxon>Streptophyta</taxon>
        <taxon>Embryophyta</taxon>
        <taxon>Tracheophyta</taxon>
        <taxon>Spermatophyta</taxon>
        <taxon>Magnoliopsida</taxon>
        <taxon>Ranunculales</taxon>
        <taxon>Menispermaceae</taxon>
        <taxon>Menispermoideae</taxon>
        <taxon>Cissampelideae</taxon>
        <taxon>Stephania</taxon>
    </lineage>
</organism>
<accession>A0AAP0JKV9</accession>
<proteinExistence type="predicted"/>
<comment type="caution">
    <text evidence="1">The sequence shown here is derived from an EMBL/GenBank/DDBJ whole genome shotgun (WGS) entry which is preliminary data.</text>
</comment>
<dbReference type="EMBL" id="JBBNAF010000006">
    <property type="protein sequence ID" value="KAK9134717.1"/>
    <property type="molecule type" value="Genomic_DNA"/>
</dbReference>
<sequence>MSSYPDTVDISQLSVRWGHLSGSVDISLSQGLGLGGRCIVLNPSLLAFAATQRPSGRDSLLPNFFDITVDLQERYIHCSLGCKSSRQSQALSYPFPRSTVYEKGNLLIGPNFA</sequence>
<evidence type="ECO:0000313" key="1">
    <source>
        <dbReference type="EMBL" id="KAK9134717.1"/>
    </source>
</evidence>
<protein>
    <submittedName>
        <fullName evidence="1">Uncharacterized protein</fullName>
    </submittedName>
</protein>
<gene>
    <name evidence="1" type="ORF">Syun_014047</name>
</gene>
<dbReference type="AlphaFoldDB" id="A0AAP0JKV9"/>